<dbReference type="EMBL" id="CP000356">
    <property type="protein sequence ID" value="ABF52737.1"/>
    <property type="molecule type" value="Genomic_DNA"/>
</dbReference>
<evidence type="ECO:0000256" key="1">
    <source>
        <dbReference type="ARBA" id="ARBA00022729"/>
    </source>
</evidence>
<accession>Q1GUD5</accession>
<dbReference type="AlphaFoldDB" id="Q1GUD5"/>
<dbReference type="InterPro" id="IPR050955">
    <property type="entry name" value="Plant_Biomass_Hydrol_Est"/>
</dbReference>
<dbReference type="InterPro" id="IPR000801">
    <property type="entry name" value="Esterase-like"/>
</dbReference>
<dbReference type="Gene3D" id="3.40.50.1820">
    <property type="entry name" value="alpha/beta hydrolase"/>
    <property type="match status" value="1"/>
</dbReference>
<dbReference type="Pfam" id="PF00756">
    <property type="entry name" value="Esterase"/>
    <property type="match status" value="1"/>
</dbReference>
<reference evidence="3 4" key="1">
    <citation type="journal article" date="2009" name="Proc. Natl. Acad. Sci. U.S.A.">
        <title>The genomic basis of trophic strategy in marine bacteria.</title>
        <authorList>
            <person name="Lauro F.M."/>
            <person name="McDougald D."/>
            <person name="Thomas T."/>
            <person name="Williams T.J."/>
            <person name="Egan S."/>
            <person name="Rice S."/>
            <person name="DeMaere M.Z."/>
            <person name="Ting L."/>
            <person name="Ertan H."/>
            <person name="Johnson J."/>
            <person name="Ferriera S."/>
            <person name="Lapidus A."/>
            <person name="Anderson I."/>
            <person name="Kyrpides N."/>
            <person name="Munk A.C."/>
            <person name="Detter C."/>
            <person name="Han C.S."/>
            <person name="Brown M.V."/>
            <person name="Robb F.T."/>
            <person name="Kjelleberg S."/>
            <person name="Cavicchioli R."/>
        </authorList>
    </citation>
    <scope>NUCLEOTIDE SEQUENCE [LARGE SCALE GENOMIC DNA]</scope>
    <source>
        <strain evidence="4">DSM 13593 / LMG 18877 / RB2256</strain>
    </source>
</reference>
<dbReference type="PANTHER" id="PTHR43037">
    <property type="entry name" value="UNNAMED PRODUCT-RELATED"/>
    <property type="match status" value="1"/>
</dbReference>
<dbReference type="InterPro" id="IPR029058">
    <property type="entry name" value="AB_hydrolase_fold"/>
</dbReference>
<dbReference type="eggNOG" id="COG4099">
    <property type="taxonomic scope" value="Bacteria"/>
</dbReference>
<keyword evidence="1 2" id="KW-0732">Signal</keyword>
<name>Q1GUD5_SPHAL</name>
<evidence type="ECO:0000313" key="4">
    <source>
        <dbReference type="Proteomes" id="UP000006578"/>
    </source>
</evidence>
<dbReference type="STRING" id="317655.Sala_1020"/>
<evidence type="ECO:0000256" key="2">
    <source>
        <dbReference type="SAM" id="SignalP"/>
    </source>
</evidence>
<dbReference type="PANTHER" id="PTHR43037:SF1">
    <property type="entry name" value="BLL1128 PROTEIN"/>
    <property type="match status" value="1"/>
</dbReference>
<organism evidence="3 4">
    <name type="scientific">Sphingopyxis alaskensis (strain DSM 13593 / LMG 18877 / RB2256)</name>
    <name type="common">Sphingomonas alaskensis</name>
    <dbReference type="NCBI Taxonomy" id="317655"/>
    <lineage>
        <taxon>Bacteria</taxon>
        <taxon>Pseudomonadati</taxon>
        <taxon>Pseudomonadota</taxon>
        <taxon>Alphaproteobacteria</taxon>
        <taxon>Sphingomonadales</taxon>
        <taxon>Sphingomonadaceae</taxon>
        <taxon>Sphingopyxis</taxon>
    </lineage>
</organism>
<protein>
    <recommendedName>
        <fullName evidence="5">Phospholipase/Carboxylesterase</fullName>
    </recommendedName>
</protein>
<dbReference type="OrthoDB" id="9764953at2"/>
<evidence type="ECO:0008006" key="5">
    <source>
        <dbReference type="Google" id="ProtNLM"/>
    </source>
</evidence>
<evidence type="ECO:0000313" key="3">
    <source>
        <dbReference type="EMBL" id="ABF52737.1"/>
    </source>
</evidence>
<sequence length="260" mass="28549">MTRSTKEPSMRYWTAALLGLALVASPAVARTKARPVVEGQTPQPPIASDNYPYQLFVPQGYLTNARTQYPLLIFLHGSGERGDDVAKVKVHGPPKIADRDPAFPFLTVSPLLGADQDWDIAKLDRLVDHIAATYRVDPARIYLTGLSRGGHASWRWAIAQPRRFAAVAPVAGRGNPGEACRLMDLPVWAFHGDRDDVVIPEGSFAMARAIRACGGRKARLTIYPDLGHNAWDPAYDDPALYAWLLEQALPSPTSTDKDKK</sequence>
<dbReference type="HOGENOM" id="CLU_064094_1_0_5"/>
<keyword evidence="4" id="KW-1185">Reference proteome</keyword>
<dbReference type="KEGG" id="sal:Sala_1020"/>
<feature type="chain" id="PRO_5004189618" description="Phospholipase/Carboxylesterase" evidence="2">
    <location>
        <begin position="30"/>
        <end position="260"/>
    </location>
</feature>
<feature type="signal peptide" evidence="2">
    <location>
        <begin position="1"/>
        <end position="29"/>
    </location>
</feature>
<dbReference type="Proteomes" id="UP000006578">
    <property type="component" value="Chromosome"/>
</dbReference>
<gene>
    <name evidence="3" type="ordered locus">Sala_1020</name>
</gene>
<dbReference type="SUPFAM" id="SSF53474">
    <property type="entry name" value="alpha/beta-Hydrolases"/>
    <property type="match status" value="1"/>
</dbReference>
<proteinExistence type="predicted"/>